<sequence length="95" mass="10328">MISVKPKKNSLTVSGHAGYAEKGKDIVCAGVSTLWNTLVESTARLTTDNIYYGIAEGEASMEWNAISEKGELLIGSFLIGVKELEAEYPEYVKIV</sequence>
<reference evidence="5 7" key="2">
    <citation type="journal article" date="2024" name="BMC Genomics">
        <title>De novo assembly and annotation of Popillia japonica's genome with initial clues to its potential as an invasive pest.</title>
        <authorList>
            <person name="Cucini C."/>
            <person name="Boschi S."/>
            <person name="Funari R."/>
            <person name="Cardaioli E."/>
            <person name="Iannotti N."/>
            <person name="Marturano G."/>
            <person name="Paoli F."/>
            <person name="Bruttini M."/>
            <person name="Carapelli A."/>
            <person name="Frati F."/>
            <person name="Nardi F."/>
        </authorList>
    </citation>
    <scope>NUCLEOTIDE SEQUENCE [LARGE SCALE GENOMIC DNA]</scope>
    <source>
        <strain evidence="5">DMR45628</strain>
    </source>
</reference>
<keyword evidence="2 5" id="KW-0645">Protease</keyword>
<evidence type="ECO:0000313" key="6">
    <source>
        <dbReference type="EMBL" id="KAK9680636.1"/>
    </source>
</evidence>
<dbReference type="PANTHER" id="PTHR39178:SF1">
    <property type="entry name" value="RIBOSOMAL-PROCESSING CYSTEINE PROTEASE PRP"/>
    <property type="match status" value="1"/>
</dbReference>
<dbReference type="EMBL" id="JASPKY010000881">
    <property type="protein sequence ID" value="KAK9680593.1"/>
    <property type="molecule type" value="Genomic_DNA"/>
</dbReference>
<gene>
    <name evidence="6" type="ORF">QE152_g38895</name>
    <name evidence="5" type="ORF">QE152_g38978</name>
</gene>
<dbReference type="InterPro" id="IPR007422">
    <property type="entry name" value="Peptidase_Prp"/>
</dbReference>
<dbReference type="InterPro" id="IPR036764">
    <property type="entry name" value="Peptidase_Prp_sf"/>
</dbReference>
<accession>A0AAW1HUW7</accession>
<keyword evidence="7" id="KW-1185">Reference proteome</keyword>
<keyword evidence="3" id="KW-0378">Hydrolase</keyword>
<evidence type="ECO:0000256" key="2">
    <source>
        <dbReference type="ARBA" id="ARBA00022670"/>
    </source>
</evidence>
<dbReference type="PANTHER" id="PTHR39178">
    <property type="entry name" value="HYPOTHETICAL RIBOSOME-ASSOCIATED PROTEIN"/>
    <property type="match status" value="1"/>
</dbReference>
<reference evidence="5" key="1">
    <citation type="submission" date="2023-05" db="EMBL/GenBank/DDBJ databases">
        <authorList>
            <person name="Nardi F."/>
            <person name="Carapelli A."/>
            <person name="Cucini C."/>
        </authorList>
    </citation>
    <scope>NUCLEOTIDE SEQUENCE</scope>
    <source>
        <strain evidence="5">DMR45628</strain>
        <tissue evidence="5">Testes</tissue>
    </source>
</reference>
<evidence type="ECO:0000256" key="4">
    <source>
        <dbReference type="ARBA" id="ARBA00022807"/>
    </source>
</evidence>
<dbReference type="EMBL" id="JASPKY010000881">
    <property type="protein sequence ID" value="KAK9680636.1"/>
    <property type="molecule type" value="Genomic_DNA"/>
</dbReference>
<dbReference type="Gene3D" id="3.30.70.1490">
    <property type="entry name" value="Cysteine protease Prp"/>
    <property type="match status" value="1"/>
</dbReference>
<name>A0AAW1HUW7_POPJA</name>
<organism evidence="5 7">
    <name type="scientific">Popillia japonica</name>
    <name type="common">Japanese beetle</name>
    <dbReference type="NCBI Taxonomy" id="7064"/>
    <lineage>
        <taxon>Eukaryota</taxon>
        <taxon>Metazoa</taxon>
        <taxon>Ecdysozoa</taxon>
        <taxon>Arthropoda</taxon>
        <taxon>Hexapoda</taxon>
        <taxon>Insecta</taxon>
        <taxon>Pterygota</taxon>
        <taxon>Neoptera</taxon>
        <taxon>Endopterygota</taxon>
        <taxon>Coleoptera</taxon>
        <taxon>Polyphaga</taxon>
        <taxon>Scarabaeiformia</taxon>
        <taxon>Scarabaeidae</taxon>
        <taxon>Rutelinae</taxon>
        <taxon>Popillia</taxon>
    </lineage>
</organism>
<dbReference type="Pfam" id="PF04327">
    <property type="entry name" value="Peptidase_Prp"/>
    <property type="match status" value="1"/>
</dbReference>
<dbReference type="AlphaFoldDB" id="A0AAW1HUW7"/>
<keyword evidence="1" id="KW-0690">Ribosome biogenesis</keyword>
<protein>
    <submittedName>
        <fullName evidence="5">Cysteine protease Prp</fullName>
    </submittedName>
</protein>
<dbReference type="SUPFAM" id="SSF118010">
    <property type="entry name" value="TM1457-like"/>
    <property type="match status" value="1"/>
</dbReference>
<dbReference type="GO" id="GO:0006508">
    <property type="term" value="P:proteolysis"/>
    <property type="evidence" value="ECO:0007669"/>
    <property type="project" value="UniProtKB-KW"/>
</dbReference>
<comment type="caution">
    <text evidence="5">The sequence shown here is derived from an EMBL/GenBank/DDBJ whole genome shotgun (WGS) entry which is preliminary data.</text>
</comment>
<evidence type="ECO:0000313" key="7">
    <source>
        <dbReference type="Proteomes" id="UP001458880"/>
    </source>
</evidence>
<dbReference type="Proteomes" id="UP001458880">
    <property type="component" value="Unassembled WGS sequence"/>
</dbReference>
<proteinExistence type="predicted"/>
<dbReference type="CDD" id="cd16332">
    <property type="entry name" value="Prp-like"/>
    <property type="match status" value="1"/>
</dbReference>
<evidence type="ECO:0000256" key="1">
    <source>
        <dbReference type="ARBA" id="ARBA00022517"/>
    </source>
</evidence>
<evidence type="ECO:0000256" key="3">
    <source>
        <dbReference type="ARBA" id="ARBA00022801"/>
    </source>
</evidence>
<evidence type="ECO:0000313" key="5">
    <source>
        <dbReference type="EMBL" id="KAK9680593.1"/>
    </source>
</evidence>
<dbReference type="GO" id="GO:0042254">
    <property type="term" value="P:ribosome biogenesis"/>
    <property type="evidence" value="ECO:0007669"/>
    <property type="project" value="UniProtKB-KW"/>
</dbReference>
<keyword evidence="4" id="KW-0788">Thiol protease</keyword>
<dbReference type="GO" id="GO:0008234">
    <property type="term" value="F:cysteine-type peptidase activity"/>
    <property type="evidence" value="ECO:0007669"/>
    <property type="project" value="UniProtKB-KW"/>
</dbReference>